<dbReference type="GO" id="GO:0003678">
    <property type="term" value="F:DNA helicase activity"/>
    <property type="evidence" value="ECO:0000318"/>
    <property type="project" value="GO_Central"/>
</dbReference>
<dbReference type="Pfam" id="PF23116">
    <property type="entry name" value="HHD_RTEL1"/>
    <property type="match status" value="1"/>
</dbReference>
<evidence type="ECO:0000256" key="12">
    <source>
        <dbReference type="ARBA" id="ARBA00023204"/>
    </source>
</evidence>
<reference evidence="19 20" key="2">
    <citation type="journal article" date="2010" name="Nucleic Acids Res.">
        <title>BeetleBase in 2010: revisions to provide comprehensive genomic information for Tribolium castaneum.</title>
        <authorList>
            <person name="Kim H.S."/>
            <person name="Murphy T."/>
            <person name="Xia J."/>
            <person name="Caragea D."/>
            <person name="Park Y."/>
            <person name="Beeman R.W."/>
            <person name="Lorenzen M.D."/>
            <person name="Butcher S."/>
            <person name="Manak J.R."/>
            <person name="Brown S.J."/>
        </authorList>
    </citation>
    <scope>GENOME REANNOTATION</scope>
    <source>
        <strain evidence="19 20">Georgia GA2</strain>
    </source>
</reference>
<dbReference type="STRING" id="7070.D2A2D4"/>
<dbReference type="GO" id="GO:0010569">
    <property type="term" value="P:regulation of double-strand break repair via homologous recombination"/>
    <property type="evidence" value="ECO:0000318"/>
    <property type="project" value="GO_Central"/>
</dbReference>
<sequence length="1428" mass="162806">MLYFDEGHNIEKICEDSASIQIKSADIALCIDEVTGVMRALSDETILDFNDKEVPKDFTPDELCILKEIFLNFEKVLDEIEVKAGAPEGTYFEGSYIFEMFNKAGINDGNYNSVLSVMDKIIQFLASGNEGPFARKGVGLQLFSDLLTIAFSSVSPQFKEKIKRCYKVHIAVEEGKKKAADDWLSKATLKTRSRVLSYWCFSPGFGMNMLLDQGVHCVILTSGTLAPLKPLISELELNVGVRIENPHIVKGDQVCVKILTKGPDGEPLNCNYQNRDNPNYLMSLGQVVLNLIRIIPHGVLIFFPSYPIMQKCQQYWQESGIWDGINKIKAIFVEPKDKNSFTFAMSEYYSKVKDPNYKGAIFMGVCRGKVSEGLDFADSNGRAVFIIGLPYPPLKDPKIILKKRYLDVCNAKDKEYLKGDDWYSLEATRAINQAIGRVIRHKNDYGAIILLDSRFTNPRIQGNLSLWLKKHIKIMQNFGALTRDLRLFFQNAQSKLPAPKLRDENITPNEGVTTRVGNFNFSSSSGSLTPAGSSGLVNIHKRKTTESENPVKKMKITVIANRKSDKPVEASISEYIIMVKKTLSPEYFKQFINLLAIYRANCDFNGLQTGLDEIFATRHHLRYIIRGLEPYIKDEHKSAFNVYCDAKVLLRLPNLTFPTKPPLIKVAFSCIQPDFFTKMTTITIRGVPVKFPFAPYDIQTKYMEKVIDCLENRQNGILESPTGTGKTLSLLCASLAWLEARREKFAAQPKKCDDSPPITLPRIIYASRTHTQLSQAMQEMKRTAYNHLKACVLGSRDQMCIDPEVIQEKNASFKVNLCRAKVKRKQCKYYQRIERASHVPPVSDLNIIDIEDVVKLGRECDFCPYHMARELKNRSDVVFMPYNYLLDPRTSKNMDVEIFGNIIIFDEAHNIEKICEDSVSVQIKSSDVDSAVEDVESVNEVLTKGFVDVENVAFTSEDLQTFSQMLTKFNRELNGIKQFKLTQAGSVFDGDYIFEMFKKAEIFEENSSGISDLIVGVLDFMSTTSYIQRSGFGLQIFNNLLFIAFYKQGPEFRQKIKECFKVQVEDERPEYVRRTRYSQNMDKKNTCRVLNFWCFSPGFAMNMLMDRNIHCVILTSGTLAPLKPLISELELEIGVRIENPHIVKGDQVCVKILSKGPDMEPLNSNFENRSNPKYLQSLGLVISNLIRVIPDGVLIFFPSYVIMQKTIEHWQNDGTWDSINRTKPIYIEPKDKIEFATAMSEYYAKIQDPSYSGAIFMGVCRGKVSEGLDFADINGRAVFITGLPYPPLKDPKIILKKQYLDFRYSKNKEYLKGDDWYSLEATRAINQAIGRVIRHKSDYGAIILLDSRFTNPRIKNNLSLWLRQHITDMKNFGEIIRNVRVFFQNAQKFCTPYVKEIAIEPLIEASTSKEINSREEEPWDCSPPKKNR</sequence>
<keyword evidence="4" id="KW-0547">Nucleotide-binding</keyword>
<protein>
    <recommendedName>
        <fullName evidence="16">Regulator of telomere elongation helicase 1 homolog</fullName>
    </recommendedName>
</protein>
<evidence type="ECO:0000313" key="19">
    <source>
        <dbReference type="EMBL" id="EFA02846.2"/>
    </source>
</evidence>
<evidence type="ECO:0000313" key="20">
    <source>
        <dbReference type="Proteomes" id="UP000007266"/>
    </source>
</evidence>
<dbReference type="InterPro" id="IPR045028">
    <property type="entry name" value="DinG/Rad3-like"/>
</dbReference>
<evidence type="ECO:0000256" key="10">
    <source>
        <dbReference type="ARBA" id="ARBA00023014"/>
    </source>
</evidence>
<dbReference type="PANTHER" id="PTHR11472">
    <property type="entry name" value="DNA REPAIR DEAD HELICASE RAD3/XP-D SUBFAMILY MEMBER"/>
    <property type="match status" value="1"/>
</dbReference>
<dbReference type="CDD" id="cd17970">
    <property type="entry name" value="DEAHc_FancJ"/>
    <property type="match status" value="1"/>
</dbReference>
<accession>D2A2D4</accession>
<evidence type="ECO:0000259" key="18">
    <source>
        <dbReference type="PROSITE" id="PS51193"/>
    </source>
</evidence>
<dbReference type="FunFam" id="3.40.50.300:FF:000431">
    <property type="entry name" value="Regulator of telomere elongation helicase 1"/>
    <property type="match status" value="2"/>
</dbReference>
<evidence type="ECO:0000256" key="9">
    <source>
        <dbReference type="ARBA" id="ARBA00023004"/>
    </source>
</evidence>
<evidence type="ECO:0000256" key="3">
    <source>
        <dbReference type="ARBA" id="ARBA00022723"/>
    </source>
</evidence>
<organism evidence="19 20">
    <name type="scientific">Tribolium castaneum</name>
    <name type="common">Red flour beetle</name>
    <dbReference type="NCBI Taxonomy" id="7070"/>
    <lineage>
        <taxon>Eukaryota</taxon>
        <taxon>Metazoa</taxon>
        <taxon>Ecdysozoa</taxon>
        <taxon>Arthropoda</taxon>
        <taxon>Hexapoda</taxon>
        <taxon>Insecta</taxon>
        <taxon>Pterygota</taxon>
        <taxon>Neoptera</taxon>
        <taxon>Endopterygota</taxon>
        <taxon>Coleoptera</taxon>
        <taxon>Polyphaga</taxon>
        <taxon>Cucujiformia</taxon>
        <taxon>Tenebrionidae</taxon>
        <taxon>Tenebrionidae incertae sedis</taxon>
        <taxon>Tribolium</taxon>
    </lineage>
</organism>
<dbReference type="GO" id="GO:0090657">
    <property type="term" value="P:telomeric loop disassembly"/>
    <property type="evidence" value="ECO:0000318"/>
    <property type="project" value="GO_Central"/>
</dbReference>
<keyword evidence="13" id="KW-0413">Isomerase</keyword>
<dbReference type="InterPro" id="IPR014013">
    <property type="entry name" value="Helic_SF1/SF2_ATP-bd_DinG/Rad3"/>
</dbReference>
<dbReference type="Pfam" id="PF23109">
    <property type="entry name" value="ARCH_RTEL1"/>
    <property type="match status" value="2"/>
</dbReference>
<dbReference type="GO" id="GO:0051539">
    <property type="term" value="F:4 iron, 4 sulfur cluster binding"/>
    <property type="evidence" value="ECO:0007669"/>
    <property type="project" value="UniProtKB-KW"/>
</dbReference>
<dbReference type="Pfam" id="PF06733">
    <property type="entry name" value="DEAD_2"/>
    <property type="match status" value="1"/>
</dbReference>
<evidence type="ECO:0000256" key="2">
    <source>
        <dbReference type="ARBA" id="ARBA00022485"/>
    </source>
</evidence>
<comment type="subcellular location">
    <subcellularLocation>
        <location evidence="1">Nucleus</location>
    </subcellularLocation>
</comment>
<evidence type="ECO:0000256" key="7">
    <source>
        <dbReference type="ARBA" id="ARBA00022806"/>
    </source>
</evidence>
<dbReference type="Pfam" id="PF13307">
    <property type="entry name" value="Helicase_C_2"/>
    <property type="match status" value="2"/>
</dbReference>
<dbReference type="CDD" id="cd13932">
    <property type="entry name" value="HN_RTEL1"/>
    <property type="match status" value="1"/>
</dbReference>
<dbReference type="SUPFAM" id="SSF52540">
    <property type="entry name" value="P-loop containing nucleoside triphosphate hydrolases"/>
    <property type="match status" value="1"/>
</dbReference>
<dbReference type="CDD" id="cd18788">
    <property type="entry name" value="SF2_C_XPD"/>
    <property type="match status" value="2"/>
</dbReference>
<evidence type="ECO:0000256" key="13">
    <source>
        <dbReference type="ARBA" id="ARBA00023235"/>
    </source>
</evidence>
<dbReference type="InterPro" id="IPR006554">
    <property type="entry name" value="Helicase-like_DEXD_c2"/>
</dbReference>
<keyword evidence="3" id="KW-0479">Metal-binding</keyword>
<dbReference type="GO" id="GO:1904430">
    <property type="term" value="P:negative regulation of t-circle formation"/>
    <property type="evidence" value="ECO:0000318"/>
    <property type="project" value="GO_Central"/>
</dbReference>
<dbReference type="GO" id="GO:0046872">
    <property type="term" value="F:metal ion binding"/>
    <property type="evidence" value="ECO:0007669"/>
    <property type="project" value="UniProtKB-KW"/>
</dbReference>
<dbReference type="EMBL" id="KQ971338">
    <property type="protein sequence ID" value="EFA02846.2"/>
    <property type="molecule type" value="Genomic_DNA"/>
</dbReference>
<evidence type="ECO:0000256" key="8">
    <source>
        <dbReference type="ARBA" id="ARBA00022840"/>
    </source>
</evidence>
<dbReference type="GO" id="GO:0005524">
    <property type="term" value="F:ATP binding"/>
    <property type="evidence" value="ECO:0000318"/>
    <property type="project" value="GO_Central"/>
</dbReference>
<dbReference type="InterPro" id="IPR010614">
    <property type="entry name" value="RAD3-like_helicase_DEAD"/>
</dbReference>
<dbReference type="FunFam" id="3.40.50.300:FF:001365">
    <property type="entry name" value="Regulator of telomere elongation helicase 1 homolog"/>
    <property type="match status" value="1"/>
</dbReference>
<feature type="region of interest" description="Disordered" evidence="17">
    <location>
        <begin position="1409"/>
        <end position="1428"/>
    </location>
</feature>
<dbReference type="InterPro" id="IPR049909">
    <property type="entry name" value="Rtel1_HHD"/>
</dbReference>
<dbReference type="PROSITE" id="PS51193">
    <property type="entry name" value="HELICASE_ATP_BIND_2"/>
    <property type="match status" value="1"/>
</dbReference>
<evidence type="ECO:0000256" key="6">
    <source>
        <dbReference type="ARBA" id="ARBA00022801"/>
    </source>
</evidence>
<keyword evidence="7 19" id="KW-0347">Helicase</keyword>
<evidence type="ECO:0000256" key="1">
    <source>
        <dbReference type="ARBA" id="ARBA00004123"/>
    </source>
</evidence>
<evidence type="ECO:0000256" key="5">
    <source>
        <dbReference type="ARBA" id="ARBA00022763"/>
    </source>
</evidence>
<dbReference type="SMART" id="SM00491">
    <property type="entry name" value="HELICc2"/>
    <property type="match status" value="2"/>
</dbReference>
<dbReference type="GO" id="GO:0045910">
    <property type="term" value="P:negative regulation of DNA recombination"/>
    <property type="evidence" value="ECO:0000318"/>
    <property type="project" value="GO_Central"/>
</dbReference>
<keyword evidence="20" id="KW-1185">Reference proteome</keyword>
<dbReference type="Gene3D" id="3.40.50.300">
    <property type="entry name" value="P-loop containing nucleotide triphosphate hydrolases"/>
    <property type="match status" value="3"/>
</dbReference>
<dbReference type="GO" id="GO:0003677">
    <property type="term" value="F:DNA binding"/>
    <property type="evidence" value="ECO:0007669"/>
    <property type="project" value="UniProtKB-KW"/>
</dbReference>
<keyword evidence="9" id="KW-0408">Iron</keyword>
<dbReference type="PANTHER" id="PTHR11472:SF34">
    <property type="entry name" value="REGULATOR OF TELOMERE ELONGATION HELICASE 1"/>
    <property type="match status" value="1"/>
</dbReference>
<keyword evidence="8" id="KW-0067">ATP-binding</keyword>
<feature type="domain" description="Helicase ATP-binding" evidence="18">
    <location>
        <begin position="685"/>
        <end position="966"/>
    </location>
</feature>
<dbReference type="InterPro" id="IPR006555">
    <property type="entry name" value="ATP-dep_Helicase_C"/>
</dbReference>
<dbReference type="NCBIfam" id="TIGR00604">
    <property type="entry name" value="rad3"/>
    <property type="match status" value="2"/>
</dbReference>
<dbReference type="Proteomes" id="UP000007266">
    <property type="component" value="Linkage group 4"/>
</dbReference>
<keyword evidence="5" id="KW-0227">DNA damage</keyword>
<keyword evidence="2" id="KW-0004">4Fe-4S</keyword>
<reference evidence="19 20" key="1">
    <citation type="journal article" date="2008" name="Nature">
        <title>The genome of the model beetle and pest Tribolium castaneum.</title>
        <authorList>
            <consortium name="Tribolium Genome Sequencing Consortium"/>
            <person name="Richards S."/>
            <person name="Gibbs R.A."/>
            <person name="Weinstock G.M."/>
            <person name="Brown S.J."/>
            <person name="Denell R."/>
            <person name="Beeman R.W."/>
            <person name="Gibbs R."/>
            <person name="Beeman R.W."/>
            <person name="Brown S.J."/>
            <person name="Bucher G."/>
            <person name="Friedrich M."/>
            <person name="Grimmelikhuijzen C.J."/>
            <person name="Klingler M."/>
            <person name="Lorenzen M."/>
            <person name="Richards S."/>
            <person name="Roth S."/>
            <person name="Schroder R."/>
            <person name="Tautz D."/>
            <person name="Zdobnov E.M."/>
            <person name="Muzny D."/>
            <person name="Gibbs R.A."/>
            <person name="Weinstock G.M."/>
            <person name="Attaway T."/>
            <person name="Bell S."/>
            <person name="Buhay C.J."/>
            <person name="Chandrabose M.N."/>
            <person name="Chavez D."/>
            <person name="Clerk-Blankenburg K.P."/>
            <person name="Cree A."/>
            <person name="Dao M."/>
            <person name="Davis C."/>
            <person name="Chacko J."/>
            <person name="Dinh H."/>
            <person name="Dugan-Rocha S."/>
            <person name="Fowler G."/>
            <person name="Garner T.T."/>
            <person name="Garnes J."/>
            <person name="Gnirke A."/>
            <person name="Hawes A."/>
            <person name="Hernandez J."/>
            <person name="Hines S."/>
            <person name="Holder M."/>
            <person name="Hume J."/>
            <person name="Jhangiani S.N."/>
            <person name="Joshi V."/>
            <person name="Khan Z.M."/>
            <person name="Jackson L."/>
            <person name="Kovar C."/>
            <person name="Kowis A."/>
            <person name="Lee S."/>
            <person name="Lewis L.R."/>
            <person name="Margolis J."/>
            <person name="Morgan M."/>
            <person name="Nazareth L.V."/>
            <person name="Nguyen N."/>
            <person name="Okwuonu G."/>
            <person name="Parker D."/>
            <person name="Richards S."/>
            <person name="Ruiz S.J."/>
            <person name="Santibanez J."/>
            <person name="Savard J."/>
            <person name="Scherer S.E."/>
            <person name="Schneider B."/>
            <person name="Sodergren E."/>
            <person name="Tautz D."/>
            <person name="Vattahil S."/>
            <person name="Villasana D."/>
            <person name="White C.S."/>
            <person name="Wright R."/>
            <person name="Park Y."/>
            <person name="Beeman R.W."/>
            <person name="Lord J."/>
            <person name="Oppert B."/>
            <person name="Lorenzen M."/>
            <person name="Brown S."/>
            <person name="Wang L."/>
            <person name="Savard J."/>
            <person name="Tautz D."/>
            <person name="Richards S."/>
            <person name="Weinstock G."/>
            <person name="Gibbs R.A."/>
            <person name="Liu Y."/>
            <person name="Worley K."/>
            <person name="Weinstock G."/>
            <person name="Elsik C.G."/>
            <person name="Reese J.T."/>
            <person name="Elhaik E."/>
            <person name="Landan G."/>
            <person name="Graur D."/>
            <person name="Arensburger P."/>
            <person name="Atkinson P."/>
            <person name="Beeman R.W."/>
            <person name="Beidler J."/>
            <person name="Brown S.J."/>
            <person name="Demuth J.P."/>
            <person name="Drury D.W."/>
            <person name="Du Y.Z."/>
            <person name="Fujiwara H."/>
            <person name="Lorenzen M."/>
            <person name="Maselli V."/>
            <person name="Osanai M."/>
            <person name="Park Y."/>
            <person name="Robertson H.M."/>
            <person name="Tu Z."/>
            <person name="Wang J.J."/>
            <person name="Wang S."/>
            <person name="Richards S."/>
            <person name="Song H."/>
            <person name="Zhang L."/>
            <person name="Sodergren E."/>
            <person name="Werner D."/>
            <person name="Stanke M."/>
            <person name="Morgenstern B."/>
            <person name="Solovyev V."/>
            <person name="Kosarev P."/>
            <person name="Brown G."/>
            <person name="Chen H.C."/>
            <person name="Ermolaeva O."/>
            <person name="Hlavina W."/>
            <person name="Kapustin Y."/>
            <person name="Kiryutin B."/>
            <person name="Kitts P."/>
            <person name="Maglott D."/>
            <person name="Pruitt K."/>
            <person name="Sapojnikov V."/>
            <person name="Souvorov A."/>
            <person name="Mackey A.J."/>
            <person name="Waterhouse R.M."/>
            <person name="Wyder S."/>
            <person name="Zdobnov E.M."/>
            <person name="Zdobnov E.M."/>
            <person name="Wyder S."/>
            <person name="Kriventseva E.V."/>
            <person name="Kadowaki T."/>
            <person name="Bork P."/>
            <person name="Aranda M."/>
            <person name="Bao R."/>
            <person name="Beermann A."/>
            <person name="Berns N."/>
            <person name="Bolognesi R."/>
            <person name="Bonneton F."/>
            <person name="Bopp D."/>
            <person name="Brown S.J."/>
            <person name="Bucher G."/>
            <person name="Butts T."/>
            <person name="Chaumot A."/>
            <person name="Denell R.E."/>
            <person name="Ferrier D.E."/>
            <person name="Friedrich M."/>
            <person name="Gordon C.M."/>
            <person name="Jindra M."/>
            <person name="Klingler M."/>
            <person name="Lan Q."/>
            <person name="Lattorff H.M."/>
            <person name="Laudet V."/>
            <person name="von Levetsow C."/>
            <person name="Liu Z."/>
            <person name="Lutz R."/>
            <person name="Lynch J.A."/>
            <person name="da Fonseca R.N."/>
            <person name="Posnien N."/>
            <person name="Reuter R."/>
            <person name="Roth S."/>
            <person name="Savard J."/>
            <person name="Schinko J.B."/>
            <person name="Schmitt C."/>
            <person name="Schoppmeier M."/>
            <person name="Schroder R."/>
            <person name="Shippy T.D."/>
            <person name="Simonnet F."/>
            <person name="Marques-Souza H."/>
            <person name="Tautz D."/>
            <person name="Tomoyasu Y."/>
            <person name="Trauner J."/>
            <person name="Van der Zee M."/>
            <person name="Vervoort M."/>
            <person name="Wittkopp N."/>
            <person name="Wimmer E.A."/>
            <person name="Yang X."/>
            <person name="Jones A.K."/>
            <person name="Sattelle D.B."/>
            <person name="Ebert P.R."/>
            <person name="Nelson D."/>
            <person name="Scott J.G."/>
            <person name="Beeman R.W."/>
            <person name="Muthukrishnan S."/>
            <person name="Kramer K.J."/>
            <person name="Arakane Y."/>
            <person name="Beeman R.W."/>
            <person name="Zhu Q."/>
            <person name="Hogenkamp D."/>
            <person name="Dixit R."/>
            <person name="Oppert B."/>
            <person name="Jiang H."/>
            <person name="Zou Z."/>
            <person name="Marshall J."/>
            <person name="Elpidina E."/>
            <person name="Vinokurov K."/>
            <person name="Oppert C."/>
            <person name="Zou Z."/>
            <person name="Evans J."/>
            <person name="Lu Z."/>
            <person name="Zhao P."/>
            <person name="Sumathipala N."/>
            <person name="Altincicek B."/>
            <person name="Vilcinskas A."/>
            <person name="Williams M."/>
            <person name="Hultmark D."/>
            <person name="Hetru C."/>
            <person name="Jiang H."/>
            <person name="Grimmelikhuijzen C.J."/>
            <person name="Hauser F."/>
            <person name="Cazzamali G."/>
            <person name="Williamson M."/>
            <person name="Park Y."/>
            <person name="Li B."/>
            <person name="Tanaka Y."/>
            <person name="Predel R."/>
            <person name="Neupert S."/>
            <person name="Schachtner J."/>
            <person name="Verleyen P."/>
            <person name="Raible F."/>
            <person name="Bork P."/>
            <person name="Friedrich M."/>
            <person name="Walden K.K."/>
            <person name="Robertson H.M."/>
            <person name="Angeli S."/>
            <person name="Foret S."/>
            <person name="Bucher G."/>
            <person name="Schuetz S."/>
            <person name="Maleszka R."/>
            <person name="Wimmer E.A."/>
            <person name="Beeman R.W."/>
            <person name="Lorenzen M."/>
            <person name="Tomoyasu Y."/>
            <person name="Miller S.C."/>
            <person name="Grossmann D."/>
            <person name="Bucher G."/>
        </authorList>
    </citation>
    <scope>NUCLEOTIDE SEQUENCE [LARGE SCALE GENOMIC DNA]</scope>
    <source>
        <strain evidence="19 20">Georgia GA2</strain>
    </source>
</reference>
<comment type="catalytic activity">
    <reaction evidence="15">
        <text>ATP + H2O = ADP + phosphate + H(+)</text>
        <dbReference type="Rhea" id="RHEA:13065"/>
        <dbReference type="ChEBI" id="CHEBI:15377"/>
        <dbReference type="ChEBI" id="CHEBI:15378"/>
        <dbReference type="ChEBI" id="CHEBI:30616"/>
        <dbReference type="ChEBI" id="CHEBI:43474"/>
        <dbReference type="ChEBI" id="CHEBI:456216"/>
    </reaction>
</comment>
<evidence type="ECO:0000256" key="11">
    <source>
        <dbReference type="ARBA" id="ARBA00023125"/>
    </source>
</evidence>
<dbReference type="GO" id="GO:0005634">
    <property type="term" value="C:nucleus"/>
    <property type="evidence" value="ECO:0000318"/>
    <property type="project" value="GO_Central"/>
</dbReference>
<dbReference type="GO" id="GO:0070182">
    <property type="term" value="F:DNA polymerase binding"/>
    <property type="evidence" value="ECO:0000318"/>
    <property type="project" value="GO_Central"/>
</dbReference>
<name>D2A2D4_TRICA</name>
<dbReference type="HOGENOM" id="CLU_258579_0_0_1"/>
<proteinExistence type="predicted"/>
<dbReference type="InterPro" id="IPR013020">
    <property type="entry name" value="Rad3/Chl1-like"/>
</dbReference>
<dbReference type="Gene3D" id="1.20.1160.20">
    <property type="match status" value="1"/>
</dbReference>
<evidence type="ECO:0000256" key="4">
    <source>
        <dbReference type="ARBA" id="ARBA00022741"/>
    </source>
</evidence>
<dbReference type="GO" id="GO:0016818">
    <property type="term" value="F:hydrolase activity, acting on acid anhydrides, in phosphorus-containing anhydrides"/>
    <property type="evidence" value="ECO:0007669"/>
    <property type="project" value="InterPro"/>
</dbReference>
<dbReference type="InterPro" id="IPR057498">
    <property type="entry name" value="Rtel1_ARCH"/>
</dbReference>
<evidence type="ECO:0000256" key="15">
    <source>
        <dbReference type="ARBA" id="ARBA00049360"/>
    </source>
</evidence>
<evidence type="ECO:0000256" key="16">
    <source>
        <dbReference type="ARBA" id="ARBA00073810"/>
    </source>
</evidence>
<evidence type="ECO:0000256" key="14">
    <source>
        <dbReference type="ARBA" id="ARBA00023242"/>
    </source>
</evidence>
<keyword evidence="6" id="KW-0378">Hydrolase</keyword>
<dbReference type="GO" id="GO:0006281">
    <property type="term" value="P:DNA repair"/>
    <property type="evidence" value="ECO:0007669"/>
    <property type="project" value="UniProtKB-KW"/>
</dbReference>
<dbReference type="SMART" id="SM00488">
    <property type="entry name" value="DEXDc2"/>
    <property type="match status" value="1"/>
</dbReference>
<dbReference type="eggNOG" id="KOG1132">
    <property type="taxonomic scope" value="Eukaryota"/>
</dbReference>
<gene>
    <name evidence="19" type="primary">Rtel1</name>
    <name evidence="19" type="synonym">CG4078</name>
    <name evidence="19" type="synonym">GLEAN_07666</name>
    <name evidence="19" type="synonym">rtel1</name>
    <name evidence="19" type="ORF">TcasGA2_TC007666</name>
</gene>
<keyword evidence="10" id="KW-0411">Iron-sulfur</keyword>
<keyword evidence="11" id="KW-0238">DNA-binding</keyword>
<evidence type="ECO:0000256" key="17">
    <source>
        <dbReference type="SAM" id="MobiDB-lite"/>
    </source>
</evidence>
<dbReference type="InterPro" id="IPR027417">
    <property type="entry name" value="P-loop_NTPase"/>
</dbReference>
<dbReference type="InParanoid" id="D2A2D4"/>
<keyword evidence="14" id="KW-0539">Nucleus</keyword>
<keyword evidence="12" id="KW-0234">DNA repair</keyword>